<dbReference type="Proteomes" id="UP000048949">
    <property type="component" value="Unassembled WGS sequence"/>
</dbReference>
<dbReference type="AlphaFoldDB" id="A0A0U1NPC0"/>
<organism evidence="1 2">
    <name type="scientific">Nereida ignava</name>
    <dbReference type="NCBI Taxonomy" id="282199"/>
    <lineage>
        <taxon>Bacteria</taxon>
        <taxon>Pseudomonadati</taxon>
        <taxon>Pseudomonadota</taxon>
        <taxon>Alphaproteobacteria</taxon>
        <taxon>Rhodobacterales</taxon>
        <taxon>Roseobacteraceae</taxon>
        <taxon>Nereida</taxon>
    </lineage>
</organism>
<accession>A0A0U1NPC0</accession>
<reference evidence="1 2" key="1">
    <citation type="submission" date="2015-04" db="EMBL/GenBank/DDBJ databases">
        <authorList>
            <person name="Syromyatnikov M.Y."/>
            <person name="Popov V.N."/>
        </authorList>
    </citation>
    <scope>NUCLEOTIDE SEQUENCE [LARGE SCALE GENOMIC DNA]</scope>
    <source>
        <strain evidence="1 2">CECT 5292</strain>
    </source>
</reference>
<gene>
    <name evidence="1" type="ORF">NIG5292_02621</name>
</gene>
<name>A0A0U1NPC0_9RHOB</name>
<keyword evidence="2" id="KW-1185">Reference proteome</keyword>
<sequence>MTELTYRSLLRTQQPNKYERHGYTLYRSMQTDPEFKHGLRAWVQFPNETEASLWREEGSLMRSKGSFEDQALFTGLSAWLQAIELDLIKQSNEEQSNAE</sequence>
<evidence type="ECO:0000313" key="1">
    <source>
        <dbReference type="EMBL" id="CRK76557.1"/>
    </source>
</evidence>
<proteinExistence type="predicted"/>
<dbReference type="RefSeq" id="WP_143082041.1">
    <property type="nucleotide sequence ID" value="NZ_CVPC01000023.1"/>
</dbReference>
<protein>
    <submittedName>
        <fullName evidence="1">Uncharacterized protein</fullName>
    </submittedName>
</protein>
<evidence type="ECO:0000313" key="2">
    <source>
        <dbReference type="Proteomes" id="UP000048949"/>
    </source>
</evidence>
<dbReference type="EMBL" id="CVQV01000023">
    <property type="protein sequence ID" value="CRK76557.1"/>
    <property type="molecule type" value="Genomic_DNA"/>
</dbReference>
<dbReference type="OrthoDB" id="9879352at2"/>
<dbReference type="STRING" id="282199.GCA_001049735_02620"/>